<dbReference type="Gene3D" id="3.90.1410.10">
    <property type="entry name" value="set domain protein methyltransferase, domain 1"/>
    <property type="match status" value="1"/>
</dbReference>
<feature type="region of interest" description="Disordered" evidence="1">
    <location>
        <begin position="558"/>
        <end position="593"/>
    </location>
</feature>
<evidence type="ECO:0000313" key="3">
    <source>
        <dbReference type="Proteomes" id="UP000198341"/>
    </source>
</evidence>
<reference evidence="2 3" key="1">
    <citation type="submission" date="2011-10" db="EMBL/GenBank/DDBJ databases">
        <authorList>
            <person name="Genoscope - CEA"/>
        </authorList>
    </citation>
    <scope>NUCLEOTIDE SEQUENCE [LARGE SCALE GENOMIC DNA]</scope>
    <source>
        <strain evidence="2 3">RCC 1105</strain>
    </source>
</reference>
<dbReference type="eggNOG" id="KOG1337">
    <property type="taxonomic scope" value="Eukaryota"/>
</dbReference>
<feature type="compositionally biased region" description="Basic and acidic residues" evidence="1">
    <location>
        <begin position="566"/>
        <end position="592"/>
    </location>
</feature>
<feature type="region of interest" description="Disordered" evidence="1">
    <location>
        <begin position="92"/>
        <end position="116"/>
    </location>
</feature>
<feature type="compositionally biased region" description="Basic and acidic residues" evidence="1">
    <location>
        <begin position="99"/>
        <end position="116"/>
    </location>
</feature>
<protein>
    <submittedName>
        <fullName evidence="2">SET domain-containing protein-like (ISS)</fullName>
    </submittedName>
</protein>
<dbReference type="KEGG" id="bpg:Bathy16g01650"/>
<organism evidence="2 3">
    <name type="scientific">Bathycoccus prasinos</name>
    <dbReference type="NCBI Taxonomy" id="41875"/>
    <lineage>
        <taxon>Eukaryota</taxon>
        <taxon>Viridiplantae</taxon>
        <taxon>Chlorophyta</taxon>
        <taxon>Mamiellophyceae</taxon>
        <taxon>Mamiellales</taxon>
        <taxon>Bathycoccaceae</taxon>
        <taxon>Bathycoccus</taxon>
    </lineage>
</organism>
<name>K8EPT7_9CHLO</name>
<gene>
    <name evidence="2" type="ordered locus">Bathy16g01650</name>
</gene>
<dbReference type="InterPro" id="IPR050600">
    <property type="entry name" value="SETD3_SETD6_MTase"/>
</dbReference>
<dbReference type="CDD" id="cd10527">
    <property type="entry name" value="SET_LSMT"/>
    <property type="match status" value="1"/>
</dbReference>
<dbReference type="InterPro" id="IPR046341">
    <property type="entry name" value="SET_dom_sf"/>
</dbReference>
<dbReference type="AlphaFoldDB" id="K8EPT7"/>
<evidence type="ECO:0000313" key="2">
    <source>
        <dbReference type="EMBL" id="CCO20282.1"/>
    </source>
</evidence>
<dbReference type="GO" id="GO:0016279">
    <property type="term" value="F:protein-lysine N-methyltransferase activity"/>
    <property type="evidence" value="ECO:0007669"/>
    <property type="project" value="TreeGrafter"/>
</dbReference>
<dbReference type="PANTHER" id="PTHR13271:SF55">
    <property type="entry name" value="SET DOMAIN-CONTAINING PROTEIN"/>
    <property type="match status" value="1"/>
</dbReference>
<dbReference type="RefSeq" id="XP_007508665.1">
    <property type="nucleotide sequence ID" value="XM_007508603.1"/>
</dbReference>
<accession>K8EPT7</accession>
<dbReference type="OrthoDB" id="42889at2759"/>
<keyword evidence="3" id="KW-1185">Reference proteome</keyword>
<dbReference type="PANTHER" id="PTHR13271">
    <property type="entry name" value="UNCHARACTERIZED PUTATIVE METHYLTRANSFERASE"/>
    <property type="match status" value="1"/>
</dbReference>
<sequence>MFFKRLLLIKNHNYTSNDGKKALLLFSSLFLHGKRSSNSISNAAYRGCSSSKSFSTVSPNNAGKSSSEQHRRFLGGGLAALGGALAYYSLPTSDENDENDRLAKDPRDDRSSLTPHEKVAKLHHFLGDENRILAHAKPLKSADAPVHFGLFSDGEISRKEKRRSVRKESGETIVLNVPDAYIVSASTAASDEDLGETFTKMLDENKINTRQATQMFVLAQRRLKSESGWKAYVDFLPRRMDLVPMFWTEREIERGLKGTVLYEMVKTQKARLKEEYETVVKDAFDANVLPKLKEIIPSSSSSVFVSLFGGNANDTSPLSFEEFLWAKALFWTRALTIPIENGRVIVEALVPLVDACNHSTKKPNARYQLSNDLKSVELRVPSKIEDNMTSEDEIKITYGVENLERAFFTYGFVDEDVMSTILPFVWSDDEDTKTYSSCLDLKRLPKIVQLDLENAKKGASAFSGDPEVREALRILGMQGEQLAMELRALLGVKETLALTPAERISKQERANQRKKGRLFSSFGRSKKNTVDADEIVTDHRRLENRGLKRAIETALKHLDETDESEEKIGSKEENNKEKGDPTTSARRMEEAKRYRKKVREILQSYLEASSKHWKL</sequence>
<dbReference type="GeneID" id="19011303"/>
<dbReference type="Proteomes" id="UP000198341">
    <property type="component" value="Chromosome 16"/>
</dbReference>
<dbReference type="EMBL" id="FO082263">
    <property type="protein sequence ID" value="CCO20282.1"/>
    <property type="molecule type" value="Genomic_DNA"/>
</dbReference>
<dbReference type="SUPFAM" id="SSF82199">
    <property type="entry name" value="SET domain"/>
    <property type="match status" value="1"/>
</dbReference>
<evidence type="ECO:0000256" key="1">
    <source>
        <dbReference type="SAM" id="MobiDB-lite"/>
    </source>
</evidence>
<proteinExistence type="predicted"/>